<feature type="compositionally biased region" description="Polar residues" evidence="8">
    <location>
        <begin position="308"/>
        <end position="323"/>
    </location>
</feature>
<dbReference type="Pfam" id="PF02108">
    <property type="entry name" value="FliH"/>
    <property type="match status" value="1"/>
</dbReference>
<dbReference type="EMBL" id="CP101527">
    <property type="protein sequence ID" value="UZW76758.1"/>
    <property type="molecule type" value="Genomic_DNA"/>
</dbReference>
<dbReference type="RefSeq" id="WP_251812969.1">
    <property type="nucleotide sequence ID" value="NZ_CP101527.1"/>
</dbReference>
<keyword evidence="10" id="KW-0966">Cell projection</keyword>
<dbReference type="GO" id="GO:0005829">
    <property type="term" value="C:cytosol"/>
    <property type="evidence" value="ECO:0007669"/>
    <property type="project" value="TreeGrafter"/>
</dbReference>
<gene>
    <name evidence="10" type="ORF">NNL22_09325</name>
</gene>
<dbReference type="PANTHER" id="PTHR34982">
    <property type="entry name" value="YOP PROTEINS TRANSLOCATION PROTEIN L"/>
    <property type="match status" value="1"/>
</dbReference>
<evidence type="ECO:0000256" key="3">
    <source>
        <dbReference type="ARBA" id="ARBA00016507"/>
    </source>
</evidence>
<keyword evidence="10" id="KW-0969">Cilium</keyword>
<keyword evidence="4" id="KW-0813">Transport</keyword>
<evidence type="ECO:0000256" key="5">
    <source>
        <dbReference type="ARBA" id="ARBA00022795"/>
    </source>
</evidence>
<sequence>MSDKKSNRIPADQLTAYERWELPAMEPSGNDVIRSQVSSAEIPVKPLTASDLEKIRLEAYEAGFAEGKAKGLEEGHKEGVEKGFQEGLQNGTQKGLLEGQQTGQQQKQAEIEATITRLNGVMSNLLEPIKQHDDEVEEALLNLVLAISRAVIMRELSLDSQQIRQTIMEALGSLPSSASNVKIWVNSVDYGDVYGVAESLSSEAQIIKTDEILPGGCKVETLHSQIDATVEKRFQKTVQQMLDRHASSLAVDEAPDLTDAMDDMTDFHRDVLESPDSDKPVNLSNERPEQQSSESISDDTVSIDLDNTDPNSTSMAGITPDTINSEEAEVNSSLHEGIDLKPEQPPQPNTKPIEDSDESR</sequence>
<evidence type="ECO:0000259" key="9">
    <source>
        <dbReference type="Pfam" id="PF02108"/>
    </source>
</evidence>
<evidence type="ECO:0000256" key="6">
    <source>
        <dbReference type="ARBA" id="ARBA00022927"/>
    </source>
</evidence>
<protein>
    <recommendedName>
        <fullName evidence="3">Flagellar assembly protein FliH</fullName>
    </recommendedName>
</protein>
<keyword evidence="7" id="KW-1006">Bacterial flagellum protein export</keyword>
<comment type="similarity">
    <text evidence="2">Belongs to the FliH family.</text>
</comment>
<feature type="region of interest" description="Disordered" evidence="8">
    <location>
        <begin position="270"/>
        <end position="360"/>
    </location>
</feature>
<dbReference type="PANTHER" id="PTHR34982:SF1">
    <property type="entry name" value="FLAGELLAR ASSEMBLY PROTEIN FLIH"/>
    <property type="match status" value="1"/>
</dbReference>
<dbReference type="GO" id="GO:0015031">
    <property type="term" value="P:protein transport"/>
    <property type="evidence" value="ECO:0007669"/>
    <property type="project" value="UniProtKB-KW"/>
</dbReference>
<proteinExistence type="inferred from homology"/>
<accession>A0A9E8HQA9</accession>
<dbReference type="AlphaFoldDB" id="A0A9E8HQA9"/>
<reference evidence="10" key="1">
    <citation type="submission" date="2022-07" db="EMBL/GenBank/DDBJ databases">
        <title>Alkalimarinus sp. nov., isolated from gut of a Alitta virens.</title>
        <authorList>
            <person name="Yang A.I."/>
            <person name="Shin N.-R."/>
        </authorList>
    </citation>
    <scope>NUCLEOTIDE SEQUENCE</scope>
    <source>
        <strain evidence="10">FA028</strain>
    </source>
</reference>
<feature type="domain" description="Flagellar assembly protein FliH/Type III secretion system HrpE" evidence="9">
    <location>
        <begin position="114"/>
        <end position="236"/>
    </location>
</feature>
<evidence type="ECO:0000256" key="4">
    <source>
        <dbReference type="ARBA" id="ARBA00022448"/>
    </source>
</evidence>
<organism evidence="10 11">
    <name type="scientific">Alkalimarinus sediminis</name>
    <dbReference type="NCBI Taxonomy" id="1632866"/>
    <lineage>
        <taxon>Bacteria</taxon>
        <taxon>Pseudomonadati</taxon>
        <taxon>Pseudomonadota</taxon>
        <taxon>Gammaproteobacteria</taxon>
        <taxon>Alteromonadales</taxon>
        <taxon>Alteromonadaceae</taxon>
        <taxon>Alkalimarinus</taxon>
    </lineage>
</organism>
<evidence type="ECO:0000313" key="10">
    <source>
        <dbReference type="EMBL" id="UZW76758.1"/>
    </source>
</evidence>
<comment type="function">
    <text evidence="1">Needed for flagellar regrowth and assembly.</text>
</comment>
<evidence type="ECO:0000256" key="2">
    <source>
        <dbReference type="ARBA" id="ARBA00006602"/>
    </source>
</evidence>
<keyword evidence="10" id="KW-0282">Flagellum</keyword>
<keyword evidence="6" id="KW-0653">Protein transport</keyword>
<keyword evidence="11" id="KW-1185">Reference proteome</keyword>
<evidence type="ECO:0000256" key="1">
    <source>
        <dbReference type="ARBA" id="ARBA00003041"/>
    </source>
</evidence>
<name>A0A9E8HQA9_9ALTE</name>
<dbReference type="InterPro" id="IPR018035">
    <property type="entry name" value="Flagellar_FliH/T3SS_HrpE"/>
</dbReference>
<evidence type="ECO:0000313" key="11">
    <source>
        <dbReference type="Proteomes" id="UP001164472"/>
    </source>
</evidence>
<dbReference type="KEGG" id="asem:NNL22_09325"/>
<dbReference type="InterPro" id="IPR051472">
    <property type="entry name" value="T3SS_Stator/FliH"/>
</dbReference>
<dbReference type="Proteomes" id="UP001164472">
    <property type="component" value="Chromosome"/>
</dbReference>
<feature type="compositionally biased region" description="Polar residues" evidence="8">
    <location>
        <begin position="282"/>
        <end position="300"/>
    </location>
</feature>
<feature type="compositionally biased region" description="Basic and acidic residues" evidence="8">
    <location>
        <begin position="270"/>
        <end position="279"/>
    </location>
</feature>
<dbReference type="GO" id="GO:0044781">
    <property type="term" value="P:bacterial-type flagellum organization"/>
    <property type="evidence" value="ECO:0007669"/>
    <property type="project" value="UniProtKB-KW"/>
</dbReference>
<evidence type="ECO:0000256" key="7">
    <source>
        <dbReference type="ARBA" id="ARBA00023225"/>
    </source>
</evidence>
<evidence type="ECO:0000256" key="8">
    <source>
        <dbReference type="SAM" id="MobiDB-lite"/>
    </source>
</evidence>
<keyword evidence="5" id="KW-1005">Bacterial flagellum biogenesis</keyword>